<protein>
    <submittedName>
        <fullName evidence="1">Uncharacterized protein</fullName>
    </submittedName>
</protein>
<gene>
    <name evidence="1" type="ORF">RF55_14183</name>
</gene>
<dbReference type="Proteomes" id="UP000036403">
    <property type="component" value="Unassembled WGS sequence"/>
</dbReference>
<accession>A0A0J7N279</accession>
<proteinExistence type="predicted"/>
<name>A0A0J7N279_LASNI</name>
<dbReference type="AlphaFoldDB" id="A0A0J7N279"/>
<dbReference type="OrthoDB" id="7554073at2759"/>
<dbReference type="EMBL" id="LBMM01011565">
    <property type="protein sequence ID" value="KMQ86760.1"/>
    <property type="molecule type" value="Genomic_DNA"/>
</dbReference>
<comment type="caution">
    <text evidence="1">The sequence shown here is derived from an EMBL/GenBank/DDBJ whole genome shotgun (WGS) entry which is preliminary data.</text>
</comment>
<dbReference type="PaxDb" id="67767-A0A0J7N279"/>
<evidence type="ECO:0000313" key="2">
    <source>
        <dbReference type="Proteomes" id="UP000036403"/>
    </source>
</evidence>
<reference evidence="1 2" key="1">
    <citation type="submission" date="2015-04" db="EMBL/GenBank/DDBJ databases">
        <title>Lasius niger genome sequencing.</title>
        <authorList>
            <person name="Konorov E.A."/>
            <person name="Nikitin M.A."/>
            <person name="Kirill M.V."/>
            <person name="Chang P."/>
        </authorList>
    </citation>
    <scope>NUCLEOTIDE SEQUENCE [LARGE SCALE GENOMIC DNA]</scope>
    <source>
        <tissue evidence="1">Whole</tissue>
    </source>
</reference>
<organism evidence="1 2">
    <name type="scientific">Lasius niger</name>
    <name type="common">Black garden ant</name>
    <dbReference type="NCBI Taxonomy" id="67767"/>
    <lineage>
        <taxon>Eukaryota</taxon>
        <taxon>Metazoa</taxon>
        <taxon>Ecdysozoa</taxon>
        <taxon>Arthropoda</taxon>
        <taxon>Hexapoda</taxon>
        <taxon>Insecta</taxon>
        <taxon>Pterygota</taxon>
        <taxon>Neoptera</taxon>
        <taxon>Endopterygota</taxon>
        <taxon>Hymenoptera</taxon>
        <taxon>Apocrita</taxon>
        <taxon>Aculeata</taxon>
        <taxon>Formicoidea</taxon>
        <taxon>Formicidae</taxon>
        <taxon>Formicinae</taxon>
        <taxon>Lasius</taxon>
        <taxon>Lasius</taxon>
    </lineage>
</organism>
<sequence>MRRVMHEFQIWKETELESLVLKAVRNEVQKITNVLSATSSCNMDAGKMKSYSEAASNGREAVIIVRPREEDASSSENTKRDIKNQIDVSKMGVGITKMKKATNGAVVIGCENKTQIERLKDKF</sequence>
<evidence type="ECO:0000313" key="1">
    <source>
        <dbReference type="EMBL" id="KMQ86760.1"/>
    </source>
</evidence>
<keyword evidence="2" id="KW-1185">Reference proteome</keyword>